<evidence type="ECO:0000313" key="10">
    <source>
        <dbReference type="Proteomes" id="UP000469558"/>
    </source>
</evidence>
<evidence type="ECO:0000256" key="3">
    <source>
        <dbReference type="ARBA" id="ARBA00022448"/>
    </source>
</evidence>
<feature type="transmembrane region" description="Helical" evidence="7">
    <location>
        <begin position="454"/>
        <end position="475"/>
    </location>
</feature>
<comment type="caution">
    <text evidence="9">The sequence shown here is derived from an EMBL/GenBank/DDBJ whole genome shotgun (WGS) entry which is preliminary data.</text>
</comment>
<dbReference type="AlphaFoldDB" id="A0A8T9BSP7"/>
<evidence type="ECO:0000256" key="6">
    <source>
        <dbReference type="ARBA" id="ARBA00023136"/>
    </source>
</evidence>
<organism evidence="9 10">
    <name type="scientific">Lachnellula suecica</name>
    <dbReference type="NCBI Taxonomy" id="602035"/>
    <lineage>
        <taxon>Eukaryota</taxon>
        <taxon>Fungi</taxon>
        <taxon>Dikarya</taxon>
        <taxon>Ascomycota</taxon>
        <taxon>Pezizomycotina</taxon>
        <taxon>Leotiomycetes</taxon>
        <taxon>Helotiales</taxon>
        <taxon>Lachnaceae</taxon>
        <taxon>Lachnellula</taxon>
    </lineage>
</organism>
<feature type="transmembrane region" description="Helical" evidence="7">
    <location>
        <begin position="518"/>
        <end position="537"/>
    </location>
</feature>
<keyword evidence="3" id="KW-0813">Transport</keyword>
<evidence type="ECO:0000256" key="5">
    <source>
        <dbReference type="ARBA" id="ARBA00022989"/>
    </source>
</evidence>
<dbReference type="OrthoDB" id="4139357at2759"/>
<feature type="transmembrane region" description="Helical" evidence="7">
    <location>
        <begin position="253"/>
        <end position="277"/>
    </location>
</feature>
<dbReference type="Gene3D" id="1.20.1250.20">
    <property type="entry name" value="MFS general substrate transporter like domains"/>
    <property type="match status" value="1"/>
</dbReference>
<evidence type="ECO:0000256" key="7">
    <source>
        <dbReference type="SAM" id="Phobius"/>
    </source>
</evidence>
<dbReference type="EMBL" id="QGMK01002486">
    <property type="protein sequence ID" value="TVY58222.1"/>
    <property type="molecule type" value="Genomic_DNA"/>
</dbReference>
<feature type="transmembrane region" description="Helical" evidence="7">
    <location>
        <begin position="360"/>
        <end position="382"/>
    </location>
</feature>
<dbReference type="InterPro" id="IPR036259">
    <property type="entry name" value="MFS_trans_sf"/>
</dbReference>
<feature type="transmembrane region" description="Helical" evidence="7">
    <location>
        <begin position="127"/>
        <end position="146"/>
    </location>
</feature>
<dbReference type="Proteomes" id="UP000469558">
    <property type="component" value="Unassembled WGS sequence"/>
</dbReference>
<dbReference type="GO" id="GO:0022857">
    <property type="term" value="F:transmembrane transporter activity"/>
    <property type="evidence" value="ECO:0007669"/>
    <property type="project" value="InterPro"/>
</dbReference>
<dbReference type="Pfam" id="PF00083">
    <property type="entry name" value="Sugar_tr"/>
    <property type="match status" value="1"/>
</dbReference>
<keyword evidence="4 7" id="KW-0812">Transmembrane</keyword>
<keyword evidence="6 7" id="KW-0472">Membrane</keyword>
<gene>
    <name evidence="9" type="ORF">LSUE1_G007893</name>
</gene>
<name>A0A8T9BSP7_9HELO</name>
<dbReference type="SUPFAM" id="SSF103473">
    <property type="entry name" value="MFS general substrate transporter"/>
    <property type="match status" value="1"/>
</dbReference>
<evidence type="ECO:0000256" key="1">
    <source>
        <dbReference type="ARBA" id="ARBA00004141"/>
    </source>
</evidence>
<dbReference type="FunFam" id="1.20.1250.20:FF:000171">
    <property type="entry name" value="MFS general substrate transporter"/>
    <property type="match status" value="1"/>
</dbReference>
<dbReference type="InterPro" id="IPR020846">
    <property type="entry name" value="MFS_dom"/>
</dbReference>
<comment type="subcellular location">
    <subcellularLocation>
        <location evidence="1">Membrane</location>
        <topology evidence="1">Multi-pass membrane protein</topology>
    </subcellularLocation>
</comment>
<dbReference type="CDD" id="cd17316">
    <property type="entry name" value="MFS_SV2_like"/>
    <property type="match status" value="1"/>
</dbReference>
<evidence type="ECO:0000256" key="4">
    <source>
        <dbReference type="ARBA" id="ARBA00022692"/>
    </source>
</evidence>
<sequence length="545" mass="58857">MRTRYTLLRESAIDETMSHEMESREPAPDKAVAVNDDARSGAEGSELGGIGANDVAAIPKGTIDPVYEAKAKVLNNAIQEIGMGRYQWQLFGVVGFGWANDNMWPIVTSLILVPITNEFAPSRPPLLTLAQNIGLLAGAIFWGFGCDIWGRKWAFNATLGITAVFGLIAAGSPNFAAIGCFAALWSFGVGGNLPVDSAVFLEFLPGSHQWLLTALSIDWAFAQLVATAVAWGLLGNLTCQEGVVCHRKDNMGWRYFVIAMGGLSMFEFILRFVFFTVHESPKFLMGKGRDEDAVRVVHDVARRNGRTSSLTLDDLKACEALGSQEQLDSAAALKRKLEKLDLTHVKALFVTWKLAFSTSLAMLIWALIGLAFPLYNAFLPFIQATRGAEFGDGSTYITYRNSMIIASLGIPGVILGCFLIELPNFGRKGTLSLATAATGVFLYASTTATTSNALLGWNCAYNFCSNVMYAVLYAYTPEIFPTKDRGTGNALTASANRIFGIMAPIIAMFANLETSAPVYVSGALFIVAGVLALIMPYESRGKASL</sequence>
<dbReference type="InterPro" id="IPR005828">
    <property type="entry name" value="MFS_sugar_transport-like"/>
</dbReference>
<comment type="similarity">
    <text evidence="2">Belongs to the major facilitator superfamily.</text>
</comment>
<feature type="transmembrane region" description="Helical" evidence="7">
    <location>
        <begin position="90"/>
        <end position="115"/>
    </location>
</feature>
<feature type="transmembrane region" description="Helical" evidence="7">
    <location>
        <begin position="210"/>
        <end position="233"/>
    </location>
</feature>
<feature type="domain" description="Major facilitator superfamily (MFS) profile" evidence="8">
    <location>
        <begin position="90"/>
        <end position="540"/>
    </location>
</feature>
<evidence type="ECO:0000259" key="8">
    <source>
        <dbReference type="PROSITE" id="PS50850"/>
    </source>
</evidence>
<feature type="transmembrane region" description="Helical" evidence="7">
    <location>
        <begin position="495"/>
        <end position="512"/>
    </location>
</feature>
<dbReference type="GO" id="GO:0016020">
    <property type="term" value="C:membrane"/>
    <property type="evidence" value="ECO:0007669"/>
    <property type="project" value="UniProtKB-SubCell"/>
</dbReference>
<evidence type="ECO:0000256" key="2">
    <source>
        <dbReference type="ARBA" id="ARBA00008335"/>
    </source>
</evidence>
<dbReference type="PANTHER" id="PTHR23511:SF12">
    <property type="entry name" value="TRANSPORTER, PUTATIVE (AFU_ORTHOLOGUE AFUA_7G01740)-RELATED"/>
    <property type="match status" value="1"/>
</dbReference>
<protein>
    <submittedName>
        <fullName evidence="9">Putative MFS-type transporter PB1E7.08c</fullName>
    </submittedName>
</protein>
<accession>A0A8T9BSP7</accession>
<dbReference type="PANTHER" id="PTHR23511">
    <property type="entry name" value="SYNAPTIC VESICLE GLYCOPROTEIN 2"/>
    <property type="match status" value="1"/>
</dbReference>
<feature type="transmembrane region" description="Helical" evidence="7">
    <location>
        <begin position="402"/>
        <end position="422"/>
    </location>
</feature>
<proteinExistence type="inferred from homology"/>
<keyword evidence="10" id="KW-1185">Reference proteome</keyword>
<keyword evidence="5 7" id="KW-1133">Transmembrane helix</keyword>
<dbReference type="PROSITE" id="PS50850">
    <property type="entry name" value="MFS"/>
    <property type="match status" value="1"/>
</dbReference>
<evidence type="ECO:0000313" key="9">
    <source>
        <dbReference type="EMBL" id="TVY58222.1"/>
    </source>
</evidence>
<reference evidence="9 10" key="1">
    <citation type="submission" date="2018-05" db="EMBL/GenBank/DDBJ databases">
        <title>Genome sequencing and assembly of the regulated plant pathogen Lachnellula willkommii and related sister species for the development of diagnostic species identification markers.</title>
        <authorList>
            <person name="Giroux E."/>
            <person name="Bilodeau G."/>
        </authorList>
    </citation>
    <scope>NUCLEOTIDE SEQUENCE [LARGE SCALE GENOMIC DNA]</scope>
    <source>
        <strain evidence="9 10">CBS 268.59</strain>
    </source>
</reference>